<sequence length="217" mass="23617">MANAHAADKAAISHALLRALEGQGINYETDGIQAGFTNLVPLSRGLTAHVSPDFCDGAPREQLHSKLGQQLGGHVMPALEPNVPIVPNFFVEVKGPDETDAVAQSQMCYYMAFGARAIQTLRTVVPPLVIFDNRAYTLGCTYVAGVLKIFASHTAAPADGNSNPRYVTTLVDGFFMLGNSARFYQAITAYRNARSWAERQRNEAITQANDYAQSIYF</sequence>
<proteinExistence type="predicted"/>
<dbReference type="AlphaFoldDB" id="A0A2C5XTJ6"/>
<dbReference type="OrthoDB" id="5336565at2759"/>
<organism evidence="1 2">
    <name type="scientific">Ophiocordyceps australis</name>
    <dbReference type="NCBI Taxonomy" id="1399860"/>
    <lineage>
        <taxon>Eukaryota</taxon>
        <taxon>Fungi</taxon>
        <taxon>Dikarya</taxon>
        <taxon>Ascomycota</taxon>
        <taxon>Pezizomycotina</taxon>
        <taxon>Sordariomycetes</taxon>
        <taxon>Hypocreomycetidae</taxon>
        <taxon>Hypocreales</taxon>
        <taxon>Ophiocordycipitaceae</taxon>
        <taxon>Ophiocordyceps</taxon>
    </lineage>
</organism>
<evidence type="ECO:0000313" key="1">
    <source>
        <dbReference type="EMBL" id="PHH58410.1"/>
    </source>
</evidence>
<dbReference type="EMBL" id="NJEU01002260">
    <property type="protein sequence ID" value="PHH58410.1"/>
    <property type="molecule type" value="Genomic_DNA"/>
</dbReference>
<dbReference type="Proteomes" id="UP000224854">
    <property type="component" value="Unassembled WGS sequence"/>
</dbReference>
<keyword evidence="2" id="KW-1185">Reference proteome</keyword>
<gene>
    <name evidence="1" type="ORF">CDD82_3077</name>
</gene>
<protein>
    <submittedName>
        <fullName evidence="1">Uncharacterized protein</fullName>
    </submittedName>
</protein>
<evidence type="ECO:0000313" key="2">
    <source>
        <dbReference type="Proteomes" id="UP000224854"/>
    </source>
</evidence>
<accession>A0A2C5XTJ6</accession>
<reference evidence="1 2" key="1">
    <citation type="submission" date="2017-06" db="EMBL/GenBank/DDBJ databases">
        <title>Ant-infecting Ophiocordyceps genomes reveal a high diversity of potential behavioral manipulation genes and a possible major role for enterotoxins.</title>
        <authorList>
            <person name="De Bekker C."/>
            <person name="Evans H.C."/>
            <person name="Brachmann A."/>
            <person name="Hughes D.P."/>
        </authorList>
    </citation>
    <scope>NUCLEOTIDE SEQUENCE [LARGE SCALE GENOMIC DNA]</scope>
    <source>
        <strain evidence="1 2">1348a</strain>
    </source>
</reference>
<comment type="caution">
    <text evidence="1">The sequence shown here is derived from an EMBL/GenBank/DDBJ whole genome shotgun (WGS) entry which is preliminary data.</text>
</comment>
<name>A0A2C5XTJ6_9HYPO</name>